<keyword evidence="9" id="KW-0949">S-adenosyl-L-methionine</keyword>
<dbReference type="OrthoDB" id="194443at2759"/>
<comment type="subunit">
    <text evidence="20">May form homooligomers. Interacts with CREBBP/CBP, EED/WAIT1, EP300/P300, NCOA6/PRIP, PPARBP/PBP and SMN.</text>
</comment>
<dbReference type="Pfam" id="PF09445">
    <property type="entry name" value="Methyltransf_15"/>
    <property type="match status" value="1"/>
</dbReference>
<dbReference type="CDD" id="cd02440">
    <property type="entry name" value="AdoMet_MTases"/>
    <property type="match status" value="1"/>
</dbReference>
<keyword evidence="24" id="KW-1185">Reference proteome</keyword>
<evidence type="ECO:0000256" key="6">
    <source>
        <dbReference type="ARBA" id="ARBA00022553"/>
    </source>
</evidence>
<keyword evidence="11" id="KW-0804">Transcription</keyword>
<comment type="catalytic activity">
    <reaction evidence="15">
        <text>a 5'-end (N(7)-methyl 5'-triphosphoguanosine)-ribonucleoside in snoRNA + S-adenosyl-L-methionine = a 5'-end (N(2),N(7)-dimethyl 5'-triphosphoguanosine)-ribonucleoside in snoRNA + S-adenosyl-L-homocysteine + H(+)</text>
        <dbReference type="Rhea" id="RHEA:78475"/>
        <dbReference type="Rhea" id="RHEA-COMP:19086"/>
        <dbReference type="Rhea" id="RHEA-COMP:19088"/>
        <dbReference type="ChEBI" id="CHEBI:15378"/>
        <dbReference type="ChEBI" id="CHEBI:57856"/>
        <dbReference type="ChEBI" id="CHEBI:59789"/>
        <dbReference type="ChEBI" id="CHEBI:156461"/>
        <dbReference type="ChEBI" id="CHEBI:172880"/>
    </reaction>
    <physiologicalReaction direction="left-to-right" evidence="15">
        <dbReference type="Rhea" id="RHEA:78476"/>
    </physiologicalReaction>
</comment>
<evidence type="ECO:0000256" key="11">
    <source>
        <dbReference type="ARBA" id="ARBA00023163"/>
    </source>
</evidence>
<evidence type="ECO:0000256" key="20">
    <source>
        <dbReference type="ARBA" id="ARBA00064494"/>
    </source>
</evidence>
<comment type="similarity">
    <text evidence="13">Belongs to the methyltransferase superfamily. Trimethylguanosine synthase family.</text>
</comment>
<dbReference type="InterPro" id="IPR029063">
    <property type="entry name" value="SAM-dependent_MTases_sf"/>
</dbReference>
<name>A0A6J2TET7_DROLE</name>
<evidence type="ECO:0000256" key="16">
    <source>
        <dbReference type="ARBA" id="ARBA00048763"/>
    </source>
</evidence>
<dbReference type="GO" id="GO:0071164">
    <property type="term" value="F:RNA cap trimethylguanosine synthase activity"/>
    <property type="evidence" value="ECO:0007669"/>
    <property type="project" value="TreeGrafter"/>
</dbReference>
<dbReference type="GO" id="GO:0005737">
    <property type="term" value="C:cytoplasm"/>
    <property type="evidence" value="ECO:0007669"/>
    <property type="project" value="UniProtKB-SubCell"/>
</dbReference>
<dbReference type="PANTHER" id="PTHR14741">
    <property type="entry name" value="S-ADENOSYLMETHIONINE-DEPENDENT METHYLTRANSFERASE RELATED"/>
    <property type="match status" value="1"/>
</dbReference>
<evidence type="ECO:0000256" key="10">
    <source>
        <dbReference type="ARBA" id="ARBA00023015"/>
    </source>
</evidence>
<protein>
    <recommendedName>
        <fullName evidence="4">Trimethylguanosine synthase</fullName>
    </recommendedName>
    <alternativeName>
        <fullName evidence="18">Cap-specific guanine-N(2) methyltransferase</fullName>
    </alternativeName>
    <alternativeName>
        <fullName evidence="21">Nuclear receptor coactivator 6-interacting protein</fullName>
    </alternativeName>
    <alternativeName>
        <fullName evidence="22">PRIP-interacting protein with methyltransferase motif</fullName>
    </alternativeName>
</protein>
<evidence type="ECO:0000256" key="1">
    <source>
        <dbReference type="ARBA" id="ARBA00004408"/>
    </source>
</evidence>
<comment type="subcellular location">
    <subcellularLocation>
        <location evidence="2">Cytoplasm</location>
    </subcellularLocation>
    <subcellularLocation>
        <location evidence="1">Nucleus</location>
        <location evidence="1">Cajal body</location>
    </subcellularLocation>
    <subcellularLocation>
        <location evidence="3">Nucleus</location>
        <location evidence="3">Nucleolus</location>
    </subcellularLocation>
</comment>
<keyword evidence="8" id="KW-0808">Transferase</keyword>
<proteinExistence type="inferred from homology"/>
<comment type="catalytic activity">
    <reaction evidence="14">
        <text>a 5'-end (N(2),N(7)-dimethyl 5'-triphosphoguanosine)-ribonucleoside in snoRNA + S-adenosyl-L-methionine = a 5'-end (N(2),N(2),N(7)-trimethyl 5'-triphosphoguanosine)-ribonucleoside in snoRNA + S-adenosyl-L-homocysteine + H(+)</text>
        <dbReference type="Rhea" id="RHEA:78507"/>
        <dbReference type="Rhea" id="RHEA-COMP:19088"/>
        <dbReference type="Rhea" id="RHEA-COMP:19090"/>
        <dbReference type="ChEBI" id="CHEBI:15378"/>
        <dbReference type="ChEBI" id="CHEBI:57856"/>
        <dbReference type="ChEBI" id="CHEBI:59789"/>
        <dbReference type="ChEBI" id="CHEBI:167623"/>
        <dbReference type="ChEBI" id="CHEBI:172880"/>
    </reaction>
    <physiologicalReaction direction="left-to-right" evidence="14">
        <dbReference type="Rhea" id="RHEA:78508"/>
    </physiologicalReaction>
</comment>
<evidence type="ECO:0000256" key="19">
    <source>
        <dbReference type="ARBA" id="ARBA00057179"/>
    </source>
</evidence>
<evidence type="ECO:0000313" key="25">
    <source>
        <dbReference type="RefSeq" id="XP_030374509.1"/>
    </source>
</evidence>
<feature type="region of interest" description="Disordered" evidence="23">
    <location>
        <begin position="456"/>
        <end position="477"/>
    </location>
</feature>
<dbReference type="FunFam" id="3.40.50.150:FF:000066">
    <property type="entry name" value="Trimethylguanosine synthase 1"/>
    <property type="match status" value="1"/>
</dbReference>
<evidence type="ECO:0000256" key="22">
    <source>
        <dbReference type="ARBA" id="ARBA00081504"/>
    </source>
</evidence>
<dbReference type="Proteomes" id="UP000504634">
    <property type="component" value="Unplaced"/>
</dbReference>
<reference evidence="25" key="1">
    <citation type="submission" date="2025-08" db="UniProtKB">
        <authorList>
            <consortium name="RefSeq"/>
        </authorList>
    </citation>
    <scope>IDENTIFICATION</scope>
    <source>
        <strain evidence="25">11010-0011.00</strain>
        <tissue evidence="25">Whole body</tissue>
    </source>
</reference>
<comment type="function">
    <text evidence="19">Catalyzes the 2 serial methylation steps for the conversion of the 7-monomethylguanosine (m(7)G) caps of snRNAs and snoRNAs to a 2,2,7-trimethylguanosine (m(2,2,7)G) cap structure. The enzyme is specific for guanine, and N7 methylation must precede N2 methylation. Hypermethylation of the m7G cap of U snRNAs leads to their concentration in nuclear foci, their colocalization with coilin and the formation of canonical Cajal bodies (CBs). Plays a role in transcriptional regulation.</text>
</comment>
<sequence length="477" mass="55472">MNTHFLTTSCHNPHFYIFTQQFDTLVHQNVESLLTKWEETQQAAWISFWEREANEFLEEEWNKRYPEYKEQIAYATLEEQQEWQELWQQHTTEVSGQFWHIFSCAFENYQRELTKSLEGNENDVAVDAENLPRLDLLQLTHKKRTNKYKQRTSDEEYWTANDDPDDVDEEQLKLFGLPTAFGTQKNRKSNKKPIIVSVESGSESDLNMPKDSEEALHGVQNPVIRKKRKDARKFVPRMPEFMREDNQVRKYWFKRFSLFSRFDHGIRLDRESWFSVTPEKIAKQTARRLSCDIILDAFCGCGGNAIQFANTCEQVIAIDIDEKKLAMAKHNAAIYGVAHKIQFVHADFLKFALSTRLRPDVVFLSPPWGGPDYLRQPSYDIEKCLQPVGAAQLLQLARQLSPNVSCFFPRNANMQQLIRLAGVGQQCEVEHNFLDTRLVAITAYYGQRFIKPLAVPKSQQNETSEAEAEAPPTPEDC</sequence>
<accession>A0A6J2TET7</accession>
<evidence type="ECO:0000256" key="13">
    <source>
        <dbReference type="ARBA" id="ARBA00025783"/>
    </source>
</evidence>
<dbReference type="InterPro" id="IPR019012">
    <property type="entry name" value="RNA_cap_Gua-N2-MeTrfase"/>
</dbReference>
<comment type="catalytic activity">
    <reaction evidence="16">
        <text>a 5'-end (N(2),N(7)-dimethyl 5'-triphosphoguanosine)-ribonucleoside in snRNA + S-adenosyl-L-methionine = a 5'-end (N(2),N(2),N(7)-trimethyl 5'-triphosphoguanosine)-ribonucleoside in snRNA + S-adenosyl-L-homocysteine + H(+)</text>
        <dbReference type="Rhea" id="RHEA:78479"/>
        <dbReference type="Rhea" id="RHEA-COMP:19087"/>
        <dbReference type="Rhea" id="RHEA-COMP:19089"/>
        <dbReference type="ChEBI" id="CHEBI:15378"/>
        <dbReference type="ChEBI" id="CHEBI:57856"/>
        <dbReference type="ChEBI" id="CHEBI:59789"/>
        <dbReference type="ChEBI" id="CHEBI:167623"/>
        <dbReference type="ChEBI" id="CHEBI:172880"/>
    </reaction>
    <physiologicalReaction direction="left-to-right" evidence="16">
        <dbReference type="Rhea" id="RHEA:78480"/>
    </physiologicalReaction>
</comment>
<keyword evidence="5" id="KW-0963">Cytoplasm</keyword>
<keyword evidence="12" id="KW-0539">Nucleus</keyword>
<evidence type="ECO:0000313" key="24">
    <source>
        <dbReference type="Proteomes" id="UP000504634"/>
    </source>
</evidence>
<evidence type="ECO:0000256" key="8">
    <source>
        <dbReference type="ARBA" id="ARBA00022679"/>
    </source>
</evidence>
<evidence type="ECO:0000256" key="18">
    <source>
        <dbReference type="ARBA" id="ARBA00049790"/>
    </source>
</evidence>
<keyword evidence="6" id="KW-0597">Phosphoprotein</keyword>
<evidence type="ECO:0000256" key="2">
    <source>
        <dbReference type="ARBA" id="ARBA00004496"/>
    </source>
</evidence>
<evidence type="ECO:0000256" key="7">
    <source>
        <dbReference type="ARBA" id="ARBA00022603"/>
    </source>
</evidence>
<evidence type="ECO:0000256" key="4">
    <source>
        <dbReference type="ARBA" id="ARBA00018517"/>
    </source>
</evidence>
<dbReference type="GeneID" id="115624063"/>
<dbReference type="PANTHER" id="PTHR14741:SF32">
    <property type="entry name" value="TRIMETHYLGUANOSINE SYNTHASE"/>
    <property type="match status" value="1"/>
</dbReference>
<keyword evidence="7" id="KW-0489">Methyltransferase</keyword>
<evidence type="ECO:0000256" key="15">
    <source>
        <dbReference type="ARBA" id="ARBA00048740"/>
    </source>
</evidence>
<dbReference type="RefSeq" id="XP_030374509.1">
    <property type="nucleotide sequence ID" value="XM_030518649.1"/>
</dbReference>
<evidence type="ECO:0000256" key="23">
    <source>
        <dbReference type="SAM" id="MobiDB-lite"/>
    </source>
</evidence>
<dbReference type="SUPFAM" id="SSF53335">
    <property type="entry name" value="S-adenosyl-L-methionine-dependent methyltransferases"/>
    <property type="match status" value="1"/>
</dbReference>
<dbReference type="CTD" id="96764"/>
<evidence type="ECO:0000256" key="12">
    <source>
        <dbReference type="ARBA" id="ARBA00023242"/>
    </source>
</evidence>
<dbReference type="Gene3D" id="3.40.50.150">
    <property type="entry name" value="Vaccinia Virus protein VP39"/>
    <property type="match status" value="1"/>
</dbReference>
<dbReference type="AlphaFoldDB" id="A0A6J2TET7"/>
<organism evidence="24 25">
    <name type="scientific">Drosophila lebanonensis</name>
    <name type="common">Fruit fly</name>
    <name type="synonym">Scaptodrosophila lebanonensis</name>
    <dbReference type="NCBI Taxonomy" id="7225"/>
    <lineage>
        <taxon>Eukaryota</taxon>
        <taxon>Metazoa</taxon>
        <taxon>Ecdysozoa</taxon>
        <taxon>Arthropoda</taxon>
        <taxon>Hexapoda</taxon>
        <taxon>Insecta</taxon>
        <taxon>Pterygota</taxon>
        <taxon>Neoptera</taxon>
        <taxon>Endopterygota</taxon>
        <taxon>Diptera</taxon>
        <taxon>Brachycera</taxon>
        <taxon>Muscomorpha</taxon>
        <taxon>Ephydroidea</taxon>
        <taxon>Drosophilidae</taxon>
        <taxon>Scaptodrosophila</taxon>
    </lineage>
</organism>
<evidence type="ECO:0000256" key="3">
    <source>
        <dbReference type="ARBA" id="ARBA00004604"/>
    </source>
</evidence>
<comment type="catalytic activity">
    <reaction evidence="17">
        <text>a 5'-end (N(7)-methyl 5'-triphosphoguanosine)-ribonucleoside in snRNA + S-adenosyl-L-methionine = a 5'-end (N(2),N(7)-dimethyl 5'-triphosphoguanosine)-ribonucleoside in snRNA + S-adenosyl-L-homocysteine + H(+)</text>
        <dbReference type="Rhea" id="RHEA:78471"/>
        <dbReference type="Rhea" id="RHEA-COMP:19085"/>
        <dbReference type="Rhea" id="RHEA-COMP:19087"/>
        <dbReference type="ChEBI" id="CHEBI:15378"/>
        <dbReference type="ChEBI" id="CHEBI:57856"/>
        <dbReference type="ChEBI" id="CHEBI:59789"/>
        <dbReference type="ChEBI" id="CHEBI:156461"/>
        <dbReference type="ChEBI" id="CHEBI:172880"/>
    </reaction>
    <physiologicalReaction direction="left-to-right" evidence="17">
        <dbReference type="Rhea" id="RHEA:78472"/>
    </physiologicalReaction>
</comment>
<evidence type="ECO:0000256" key="14">
    <source>
        <dbReference type="ARBA" id="ARBA00047418"/>
    </source>
</evidence>
<evidence type="ECO:0000256" key="9">
    <source>
        <dbReference type="ARBA" id="ARBA00022691"/>
    </source>
</evidence>
<evidence type="ECO:0000256" key="17">
    <source>
        <dbReference type="ARBA" id="ARBA00049075"/>
    </source>
</evidence>
<dbReference type="GO" id="GO:0005730">
    <property type="term" value="C:nucleolus"/>
    <property type="evidence" value="ECO:0007669"/>
    <property type="project" value="UniProtKB-SubCell"/>
</dbReference>
<evidence type="ECO:0000256" key="21">
    <source>
        <dbReference type="ARBA" id="ARBA00079339"/>
    </source>
</evidence>
<keyword evidence="10" id="KW-0805">Transcription regulation</keyword>
<evidence type="ECO:0000256" key="5">
    <source>
        <dbReference type="ARBA" id="ARBA00022490"/>
    </source>
</evidence>
<dbReference type="GO" id="GO:0015030">
    <property type="term" value="C:Cajal body"/>
    <property type="evidence" value="ECO:0007669"/>
    <property type="project" value="UniProtKB-SubCell"/>
</dbReference>
<gene>
    <name evidence="25" type="primary">LOC115624063</name>
</gene>